<evidence type="ECO:0000313" key="4">
    <source>
        <dbReference type="Proteomes" id="UP000006854"/>
    </source>
</evidence>
<protein>
    <recommendedName>
        <fullName evidence="2">DUF317 domain-containing protein</fullName>
    </recommendedName>
</protein>
<dbReference type="OrthoDB" id="3865735at2"/>
<dbReference type="eggNOG" id="ENOG503211N">
    <property type="taxonomic scope" value="Bacteria"/>
</dbReference>
<feature type="domain" description="DUF317" evidence="2">
    <location>
        <begin position="162"/>
        <end position="221"/>
    </location>
</feature>
<evidence type="ECO:0000313" key="3">
    <source>
        <dbReference type="EMBL" id="CCA58934.1"/>
    </source>
</evidence>
<gene>
    <name evidence="3" type="ordered locus">SVEN_5648</name>
</gene>
<dbReference type="HOGENOM" id="CLU_079637_0_0_11"/>
<dbReference type="GeneID" id="51866205"/>
<dbReference type="KEGG" id="sve:SVEN_5648"/>
<evidence type="ECO:0000256" key="1">
    <source>
        <dbReference type="SAM" id="MobiDB-lite"/>
    </source>
</evidence>
<proteinExistence type="predicted"/>
<reference evidence="3 4" key="1">
    <citation type="journal article" date="2011" name="BMC Genomics">
        <title>Genome-wide analysis of the role of GlnR in Streptomyces venezuelae provides new insights into global nitrogen regulation in actinomycetes.</title>
        <authorList>
            <person name="Pullan S.T."/>
            <person name="Bibb M.J."/>
            <person name="Merrick M."/>
        </authorList>
    </citation>
    <scope>NUCLEOTIDE SEQUENCE [LARGE SCALE GENOMIC DNA]</scope>
    <source>
        <strain evidence="3">ATCC 10712</strain>
    </source>
</reference>
<feature type="domain" description="DUF317" evidence="2">
    <location>
        <begin position="48"/>
        <end position="102"/>
    </location>
</feature>
<dbReference type="RefSeq" id="WP_015036829.1">
    <property type="nucleotide sequence ID" value="NC_018750.1"/>
</dbReference>
<dbReference type="STRING" id="953739.SVEN_5648"/>
<keyword evidence="4" id="KW-1185">Reference proteome</keyword>
<feature type="region of interest" description="Disordered" evidence="1">
    <location>
        <begin position="239"/>
        <end position="292"/>
    </location>
</feature>
<evidence type="ECO:0000259" key="2">
    <source>
        <dbReference type="Pfam" id="PF03771"/>
    </source>
</evidence>
<name>F2R991_STRVP</name>
<dbReference type="PATRIC" id="fig|953739.5.peg.873"/>
<dbReference type="EMBL" id="FR845719">
    <property type="protein sequence ID" value="CCA58934.1"/>
    <property type="molecule type" value="Genomic_DNA"/>
</dbReference>
<dbReference type="Pfam" id="PF03771">
    <property type="entry name" value="SPDY"/>
    <property type="match status" value="2"/>
</dbReference>
<dbReference type="Proteomes" id="UP000006854">
    <property type="component" value="Chromosome"/>
</dbReference>
<organism evidence="3 4">
    <name type="scientific">Streptomyces venezuelae (strain ATCC 10712 / CBS 650.69 / DSM 40230 / JCM 4526 / NBRC 13096 / PD 04745)</name>
    <dbReference type="NCBI Taxonomy" id="953739"/>
    <lineage>
        <taxon>Bacteria</taxon>
        <taxon>Bacillati</taxon>
        <taxon>Actinomycetota</taxon>
        <taxon>Actinomycetes</taxon>
        <taxon>Kitasatosporales</taxon>
        <taxon>Streptomycetaceae</taxon>
        <taxon>Streptomyces</taxon>
    </lineage>
</organism>
<feature type="compositionally biased region" description="Low complexity" evidence="1">
    <location>
        <begin position="273"/>
        <end position="292"/>
    </location>
</feature>
<dbReference type="InterPro" id="IPR005523">
    <property type="entry name" value="DUF317_SPDY"/>
</dbReference>
<accession>F2R991</accession>
<dbReference type="AlphaFoldDB" id="F2R991"/>
<sequence length="292" mass="31688">MTYIPEGDVYVSPRYLAGADWCGDAGFVPVKHWPTVHLEDGPCQMLITSPDQRIRIGWYGDDFDVYKISASEDASSPTRWSAAFNNEFPAEIVAAFTTALERDWDARKDQEPFIETPSPYWATRVQPLLDAGWKTQRLPGSTTLGAGGRPSRVHGPHVEITAPDGTAGVSIDVGSDDLDEETVLLWAGPSGWHRAEARFTSRTPAHLIAATAQALLDPTPVLRYRDALAPELAALANLTPLTSPKPPAPTPLDVQRVQRQPPAITTRSVPRWSTATRPPATAAPPAGRSASR</sequence>